<evidence type="ECO:0000256" key="2">
    <source>
        <dbReference type="SAM" id="MobiDB-lite"/>
    </source>
</evidence>
<keyword evidence="1" id="KW-0645">Protease</keyword>
<reference evidence="4" key="1">
    <citation type="submission" date="2025-08" db="UniProtKB">
        <authorList>
            <consortium name="Ensembl"/>
        </authorList>
    </citation>
    <scope>IDENTIFICATION</scope>
</reference>
<dbReference type="Proteomes" id="UP000694701">
    <property type="component" value="Unplaced"/>
</dbReference>
<name>A0A8C2BTH4_CYPCA</name>
<dbReference type="AlphaFoldDB" id="A0A8C2BTH4"/>
<dbReference type="InterPro" id="IPR018200">
    <property type="entry name" value="USP_CS"/>
</dbReference>
<keyword evidence="1" id="KW-0788">Thiol protease</keyword>
<dbReference type="InterPro" id="IPR038765">
    <property type="entry name" value="Papain-like_cys_pep_sf"/>
</dbReference>
<feature type="compositionally biased region" description="Polar residues" evidence="2">
    <location>
        <begin position="412"/>
        <end position="431"/>
    </location>
</feature>
<comment type="catalytic activity">
    <reaction evidence="1">
        <text>Thiol-dependent hydrolysis of ester, thioester, amide, peptide and isopeptide bonds formed by the C-terminal Gly of ubiquitin (a 76-residue protein attached to proteins as an intracellular targeting signal).</text>
        <dbReference type="EC" id="3.4.19.12"/>
    </reaction>
</comment>
<dbReference type="GO" id="GO:0005634">
    <property type="term" value="C:nucleus"/>
    <property type="evidence" value="ECO:0007669"/>
    <property type="project" value="TreeGrafter"/>
</dbReference>
<keyword evidence="1" id="KW-0833">Ubl conjugation pathway</keyword>
<dbReference type="GO" id="GO:0006508">
    <property type="term" value="P:proteolysis"/>
    <property type="evidence" value="ECO:0007669"/>
    <property type="project" value="UniProtKB-KW"/>
</dbReference>
<dbReference type="Pfam" id="PF00443">
    <property type="entry name" value="UCH"/>
    <property type="match status" value="1"/>
</dbReference>
<dbReference type="GO" id="GO:0004843">
    <property type="term" value="F:cysteine-type deubiquitinase activity"/>
    <property type="evidence" value="ECO:0007669"/>
    <property type="project" value="UniProtKB-UniRule"/>
</dbReference>
<dbReference type="InterPro" id="IPR050164">
    <property type="entry name" value="Peptidase_C19"/>
</dbReference>
<feature type="domain" description="USP" evidence="3">
    <location>
        <begin position="170"/>
        <end position="530"/>
    </location>
</feature>
<dbReference type="PANTHER" id="PTHR24006">
    <property type="entry name" value="UBIQUITIN CARBOXYL-TERMINAL HYDROLASE"/>
    <property type="match status" value="1"/>
</dbReference>
<organism evidence="4 5">
    <name type="scientific">Cyprinus carpio</name>
    <name type="common">Common carp</name>
    <dbReference type="NCBI Taxonomy" id="7962"/>
    <lineage>
        <taxon>Eukaryota</taxon>
        <taxon>Metazoa</taxon>
        <taxon>Chordata</taxon>
        <taxon>Craniata</taxon>
        <taxon>Vertebrata</taxon>
        <taxon>Euteleostomi</taxon>
        <taxon>Actinopterygii</taxon>
        <taxon>Neopterygii</taxon>
        <taxon>Teleostei</taxon>
        <taxon>Ostariophysi</taxon>
        <taxon>Cypriniformes</taxon>
        <taxon>Cyprinidae</taxon>
        <taxon>Cyprininae</taxon>
        <taxon>Cyprinus</taxon>
    </lineage>
</organism>
<keyword evidence="1" id="KW-0378">Hydrolase</keyword>
<comment type="similarity">
    <text evidence="1">Belongs to the peptidase C19 family.</text>
</comment>
<proteinExistence type="inferred from homology"/>
<evidence type="ECO:0000256" key="1">
    <source>
        <dbReference type="RuleBase" id="RU366025"/>
    </source>
</evidence>
<dbReference type="EC" id="3.4.19.12" evidence="1"/>
<dbReference type="PROSITE" id="PS00973">
    <property type="entry name" value="USP_2"/>
    <property type="match status" value="1"/>
</dbReference>
<dbReference type="Pfam" id="PF25985">
    <property type="entry name" value="Ubiquitin_USP47_N"/>
    <property type="match status" value="1"/>
</dbReference>
<dbReference type="PANTHER" id="PTHR24006:SF902">
    <property type="entry name" value="UBIQUITIN CARBOXYL-TERMINAL HYDROLASE 47"/>
    <property type="match status" value="1"/>
</dbReference>
<evidence type="ECO:0000313" key="5">
    <source>
        <dbReference type="Proteomes" id="UP000694701"/>
    </source>
</evidence>
<accession>A0A8C2BTH4</accession>
<dbReference type="GO" id="GO:0005829">
    <property type="term" value="C:cytosol"/>
    <property type="evidence" value="ECO:0007669"/>
    <property type="project" value="TreeGrafter"/>
</dbReference>
<evidence type="ECO:0000259" key="3">
    <source>
        <dbReference type="PROSITE" id="PS50235"/>
    </source>
</evidence>
<feature type="region of interest" description="Disordered" evidence="2">
    <location>
        <begin position="402"/>
        <end position="431"/>
    </location>
</feature>
<dbReference type="Gene3D" id="3.90.70.10">
    <property type="entry name" value="Cysteine proteinases"/>
    <property type="match status" value="1"/>
</dbReference>
<dbReference type="PROSITE" id="PS00972">
    <property type="entry name" value="USP_1"/>
    <property type="match status" value="1"/>
</dbReference>
<feature type="compositionally biased region" description="Polar residues" evidence="2">
    <location>
        <begin position="118"/>
        <end position="129"/>
    </location>
</feature>
<dbReference type="GO" id="GO:0016579">
    <property type="term" value="P:protein deubiquitination"/>
    <property type="evidence" value="ECO:0007669"/>
    <property type="project" value="InterPro"/>
</dbReference>
<dbReference type="Ensembl" id="ENSCCRT00020001271.1">
    <property type="protein sequence ID" value="ENSCCRP00020001051.1"/>
    <property type="gene ID" value="ENSCCRG00020000449.1"/>
</dbReference>
<feature type="region of interest" description="Disordered" evidence="2">
    <location>
        <begin position="113"/>
        <end position="132"/>
    </location>
</feature>
<protein>
    <recommendedName>
        <fullName evidence="1">Ubiquitin carboxyl-terminal hydrolase</fullName>
        <ecNumber evidence="1">3.4.19.12</ecNumber>
    </recommendedName>
</protein>
<dbReference type="InterPro" id="IPR001394">
    <property type="entry name" value="Peptidase_C19_UCH"/>
</dbReference>
<sequence>MHPSFPFLPGSYAFVHLQIESAAEEPRVLCIVQDTTNAKTVNERLTLNLPASTTVNKLYEDVAHKAGYVNGTFCLAWANTGDMAPLDQASEMSLVLSGFEAGKRNFMQLTDKEGEQPQVASVNSSGLDDSSQDRFIGPLPRDGTVGCSSDYSSPSYSYSSILNKSDTGYVGLVNQAMTCYLNSLLQTLFMTPEFRNALYNWEFEESEEDPVNSIPYQLQRLFVLLQTSKKRAIETTDVTRSFGWDSSEAWQQHDVRELCRVMFDALEQKWKQTEQADLINQLYQGKLKDYVRCLECGYESWRIDTYLDIPLVIRPFGASQAFGSVEEALQAFIQPETLDGPNQYFCERCKKKCDARKGLRFLHFPYLLTLQLKRFDFDYTTMHRIKLNDRMTFPEELDMSPFIDVEDEKSPQTESCTDSGAENEGSCHSDQMSNDFSTDDAVDEGICLDNTSSAERALKPKSSLTFELFSVMVHSGSAAGGHYYACIKSFSDSQWYSFNDQHVSKVSQLPSVLKEYFTLKGKYWVSFTNNYVFITFLDVDSIPYIHSQWRDRKLSD</sequence>
<dbReference type="CDD" id="cd02659">
    <property type="entry name" value="peptidase_C19C"/>
    <property type="match status" value="1"/>
</dbReference>
<evidence type="ECO:0000313" key="4">
    <source>
        <dbReference type="Ensembl" id="ENSCCRP00020001051.1"/>
    </source>
</evidence>
<dbReference type="SUPFAM" id="SSF54001">
    <property type="entry name" value="Cysteine proteinases"/>
    <property type="match status" value="1"/>
</dbReference>
<dbReference type="InterPro" id="IPR028889">
    <property type="entry name" value="USP"/>
</dbReference>
<dbReference type="PROSITE" id="PS50235">
    <property type="entry name" value="USP_3"/>
    <property type="match status" value="1"/>
</dbReference>